<evidence type="ECO:0000313" key="3">
    <source>
        <dbReference type="Proteomes" id="UP000019591"/>
    </source>
</evidence>
<keyword evidence="1" id="KW-1133">Transmembrane helix</keyword>
<dbReference type="InterPro" id="IPR005642">
    <property type="entry name" value="LysO"/>
</dbReference>
<accession>W8T7U9</accession>
<dbReference type="eggNOG" id="ENOG50344WJ">
    <property type="taxonomic scope" value="Bacteria"/>
</dbReference>
<feature type="transmembrane region" description="Helical" evidence="1">
    <location>
        <begin position="61"/>
        <end position="82"/>
    </location>
</feature>
<protein>
    <recommendedName>
        <fullName evidence="4">DUF340 domain-containing protein</fullName>
    </recommendedName>
</protein>
<dbReference type="EMBL" id="CP007452">
    <property type="protein sequence ID" value="AHM56975.1"/>
    <property type="molecule type" value="Genomic_DNA"/>
</dbReference>
<dbReference type="PATRIC" id="fig|1286171.3.peg.1631"/>
<evidence type="ECO:0000256" key="1">
    <source>
        <dbReference type="SAM" id="Phobius"/>
    </source>
</evidence>
<sequence length="91" mass="9885">MWSIALFLFAGIAIGYFRGMNEKEKKINSTLQQAGLIFLLFSMGCAIGANKDILSNILKIGKVSASFALLTSLFSIAFVFLITSKLMKGAE</sequence>
<gene>
    <name evidence="2" type="ORF">EAL2_c16800</name>
</gene>
<proteinExistence type="predicted"/>
<reference evidence="2 3" key="1">
    <citation type="journal article" date="2014" name="Genome Announc.">
        <title>Complete Genome Sequence of Amino Acid-Utilizing Eubacterium acidaminophilum al-2 (DSM 3953).</title>
        <authorList>
            <person name="Poehlein A."/>
            <person name="Andreesen J.R."/>
            <person name="Daniel R."/>
        </authorList>
    </citation>
    <scope>NUCLEOTIDE SEQUENCE [LARGE SCALE GENOMIC DNA]</scope>
    <source>
        <strain evidence="2 3">DSM 3953</strain>
    </source>
</reference>
<dbReference type="Pfam" id="PF03956">
    <property type="entry name" value="Lys_export"/>
    <property type="match status" value="1"/>
</dbReference>
<name>W8T7U9_PEPAC</name>
<dbReference type="AlphaFoldDB" id="W8T7U9"/>
<feature type="transmembrane region" description="Helical" evidence="1">
    <location>
        <begin position="31"/>
        <end position="49"/>
    </location>
</feature>
<dbReference type="HOGENOM" id="CLU_168956_2_0_9"/>
<keyword evidence="3" id="KW-1185">Reference proteome</keyword>
<dbReference type="GO" id="GO:0015661">
    <property type="term" value="F:L-lysine efflux transmembrane transporter activity"/>
    <property type="evidence" value="ECO:0007669"/>
    <property type="project" value="InterPro"/>
</dbReference>
<dbReference type="OrthoDB" id="1958093at2"/>
<dbReference type="Proteomes" id="UP000019591">
    <property type="component" value="Chromosome"/>
</dbReference>
<keyword evidence="1" id="KW-0812">Transmembrane</keyword>
<organism evidence="2 3">
    <name type="scientific">Peptoclostridium acidaminophilum DSM 3953</name>
    <dbReference type="NCBI Taxonomy" id="1286171"/>
    <lineage>
        <taxon>Bacteria</taxon>
        <taxon>Bacillati</taxon>
        <taxon>Bacillota</taxon>
        <taxon>Clostridia</taxon>
        <taxon>Peptostreptococcales</taxon>
        <taxon>Peptoclostridiaceae</taxon>
        <taxon>Peptoclostridium</taxon>
    </lineage>
</organism>
<dbReference type="KEGG" id="eac:EAL2_c16800"/>
<evidence type="ECO:0000313" key="2">
    <source>
        <dbReference type="EMBL" id="AHM56975.1"/>
    </source>
</evidence>
<keyword evidence="1" id="KW-0472">Membrane</keyword>
<dbReference type="STRING" id="1286171.EAL2_c16800"/>
<evidence type="ECO:0008006" key="4">
    <source>
        <dbReference type="Google" id="ProtNLM"/>
    </source>
</evidence>